<dbReference type="Proteomes" id="UP000245768">
    <property type="component" value="Unassembled WGS sequence"/>
</dbReference>
<name>A0A316YCV5_9BASI</name>
<feature type="domain" description="Acyl-CoA dehydrogenase/oxidase C-terminal" evidence="4">
    <location>
        <begin position="331"/>
        <end position="493"/>
    </location>
</feature>
<dbReference type="Pfam" id="PF18158">
    <property type="entry name" value="AidB_N"/>
    <property type="match status" value="1"/>
</dbReference>
<evidence type="ECO:0000313" key="7">
    <source>
        <dbReference type="Proteomes" id="UP000245768"/>
    </source>
</evidence>
<dbReference type="InterPro" id="IPR009100">
    <property type="entry name" value="AcylCoA_DH/oxidase_NM_dom_sf"/>
</dbReference>
<evidence type="ECO:0000256" key="1">
    <source>
        <dbReference type="ARBA" id="ARBA00009347"/>
    </source>
</evidence>
<dbReference type="STRING" id="215250.A0A316YCV5"/>
<organism evidence="6 7">
    <name type="scientific">Acaromyces ingoldii</name>
    <dbReference type="NCBI Taxonomy" id="215250"/>
    <lineage>
        <taxon>Eukaryota</taxon>
        <taxon>Fungi</taxon>
        <taxon>Dikarya</taxon>
        <taxon>Basidiomycota</taxon>
        <taxon>Ustilaginomycotina</taxon>
        <taxon>Exobasidiomycetes</taxon>
        <taxon>Exobasidiales</taxon>
        <taxon>Cryptobasidiaceae</taxon>
        <taxon>Acaromyces</taxon>
    </lineage>
</organism>
<keyword evidence="2" id="KW-0285">Flavoprotein</keyword>
<feature type="domain" description="Adaptive response protein AidB N-terminal" evidence="5">
    <location>
        <begin position="11"/>
        <end position="186"/>
    </location>
</feature>
<dbReference type="InterPro" id="IPR052904">
    <property type="entry name" value="Acyl-CoA_dehydrogenase-like"/>
</dbReference>
<protein>
    <recommendedName>
        <fullName evidence="8">Acyl-CoA dehydrogenase NM domain-like protein</fullName>
    </recommendedName>
</protein>
<keyword evidence="7" id="KW-1185">Reference proteome</keyword>
<dbReference type="PANTHER" id="PTHR42707:SF2">
    <property type="entry name" value="ACD11 DEHYDROGENASE"/>
    <property type="match status" value="1"/>
</dbReference>
<dbReference type="Gene3D" id="6.10.250.600">
    <property type="match status" value="1"/>
</dbReference>
<evidence type="ECO:0008006" key="8">
    <source>
        <dbReference type="Google" id="ProtNLM"/>
    </source>
</evidence>
<reference evidence="6 7" key="1">
    <citation type="journal article" date="2018" name="Mol. Biol. Evol.">
        <title>Broad Genomic Sampling Reveals a Smut Pathogenic Ancestry of the Fungal Clade Ustilaginomycotina.</title>
        <authorList>
            <person name="Kijpornyongpan T."/>
            <person name="Mondo S.J."/>
            <person name="Barry K."/>
            <person name="Sandor L."/>
            <person name="Lee J."/>
            <person name="Lipzen A."/>
            <person name="Pangilinan J."/>
            <person name="LaButti K."/>
            <person name="Hainaut M."/>
            <person name="Henrissat B."/>
            <person name="Grigoriev I.V."/>
            <person name="Spatafora J.W."/>
            <person name="Aime M.C."/>
        </authorList>
    </citation>
    <scope>NUCLEOTIDE SEQUENCE [LARGE SCALE GENOMIC DNA]</scope>
    <source>
        <strain evidence="6 7">MCA 4198</strain>
    </source>
</reference>
<dbReference type="RefSeq" id="XP_025374495.1">
    <property type="nucleotide sequence ID" value="XM_025522690.1"/>
</dbReference>
<dbReference type="SUPFAM" id="SSF47203">
    <property type="entry name" value="Acyl-CoA dehydrogenase C-terminal domain-like"/>
    <property type="match status" value="1"/>
</dbReference>
<evidence type="ECO:0000256" key="2">
    <source>
        <dbReference type="ARBA" id="ARBA00022630"/>
    </source>
</evidence>
<keyword evidence="3" id="KW-0274">FAD</keyword>
<dbReference type="PANTHER" id="PTHR42707">
    <property type="entry name" value="ACYL-COA DEHYDROGENASE"/>
    <property type="match status" value="1"/>
</dbReference>
<evidence type="ECO:0000313" key="6">
    <source>
        <dbReference type="EMBL" id="PWN87297.1"/>
    </source>
</evidence>
<dbReference type="AlphaFoldDB" id="A0A316YCV5"/>
<evidence type="ECO:0000259" key="4">
    <source>
        <dbReference type="Pfam" id="PF00441"/>
    </source>
</evidence>
<sequence length="642" mass="69185">MRIDEVHTHTPFELSDGWSSDPSLRHVVGRLVLLNTPARVHQILDSLAAFAKTCAQTSRPLAALCDRPGAEPRLVQYNEWGQRVDRVETSEGWRGLKDFMTVHGLVGEGYGAEGQEAWLGKPDSLGGREQLGAVARLFSFARNFLFAPDSKVTPCPFSMTDGAVRTLELYGTAEQKGKYLPKLLSRDPTTSWQSGQWMTEVIGGSDVGMTETRATPLVETGRQAKAGDLYTIHGFKWFSSAIDGHASLALARTSSDTSLGSKGLSLFLIPVRKQDRPPIPATASYTDETAATSPFNGIKVHRLKNKLGTRHVPTAELELCGAIGELIGQEGRGVAQIASVLNITRIYSATGCVAAIARSLEVASSYAQVRAVGVQGRPTLLKDIPMHADRLARVGVCYRALLQLYFPTTLLLGKAETGTATPRDLRRLRMLTPVCKAFVAFRTTECIAQCIEAMGGQGYMAENPLPEALRDTLVERIWEGTPSILSLDVARIMVQTKGLALNEWLQDCAAVVDASTGALVAVDRGKVEKIGRQLDKVYAAIKRAYIDGAALATGDGRYARSLLELIAIVTSGVGLVEQAAWSASPSTVAVERGDAGLELETAVRWICGTDGGLDRTLSELDALMDGAKLASFDSQLAFPSRL</sequence>
<dbReference type="OrthoDB" id="10251155at2759"/>
<dbReference type="GeneID" id="37044606"/>
<evidence type="ECO:0000256" key="3">
    <source>
        <dbReference type="ARBA" id="ARBA00022827"/>
    </source>
</evidence>
<dbReference type="InterPro" id="IPR009075">
    <property type="entry name" value="AcylCo_DH/oxidase_C"/>
</dbReference>
<comment type="similarity">
    <text evidence="1">Belongs to the acyl-CoA dehydrogenase family.</text>
</comment>
<dbReference type="Pfam" id="PF00441">
    <property type="entry name" value="Acyl-CoA_dh_1"/>
    <property type="match status" value="1"/>
</dbReference>
<accession>A0A316YCV5</accession>
<dbReference type="SUPFAM" id="SSF56645">
    <property type="entry name" value="Acyl-CoA dehydrogenase NM domain-like"/>
    <property type="match status" value="1"/>
</dbReference>
<gene>
    <name evidence="6" type="ORF">FA10DRAFT_269283</name>
</gene>
<dbReference type="InterPro" id="IPR036250">
    <property type="entry name" value="AcylCo_DH-like_C"/>
</dbReference>
<dbReference type="EMBL" id="KZ819640">
    <property type="protein sequence ID" value="PWN87297.1"/>
    <property type="molecule type" value="Genomic_DNA"/>
</dbReference>
<proteinExistence type="inferred from homology"/>
<evidence type="ECO:0000259" key="5">
    <source>
        <dbReference type="Pfam" id="PF18158"/>
    </source>
</evidence>
<dbReference type="InterPro" id="IPR041504">
    <property type="entry name" value="AidB_N"/>
</dbReference>
<dbReference type="Gene3D" id="1.20.140.10">
    <property type="entry name" value="Butyryl-CoA Dehydrogenase, subunit A, domain 3"/>
    <property type="match status" value="1"/>
</dbReference>
<dbReference type="InParanoid" id="A0A316YCV5"/>
<dbReference type="Gene3D" id="2.40.110.20">
    <property type="match status" value="1"/>
</dbReference>
<dbReference type="GO" id="GO:0003995">
    <property type="term" value="F:acyl-CoA dehydrogenase activity"/>
    <property type="evidence" value="ECO:0007669"/>
    <property type="project" value="TreeGrafter"/>
</dbReference>